<dbReference type="STRING" id="936435.F8Q5Z8"/>
<keyword evidence="3" id="KW-1185">Reference proteome</keyword>
<accession>F8Q5Z8</accession>
<dbReference type="Proteomes" id="UP000008063">
    <property type="component" value="Unassembled WGS sequence"/>
</dbReference>
<dbReference type="HOGENOM" id="CLU_035160_1_0_1"/>
<protein>
    <submittedName>
        <fullName evidence="2">Uncharacterized protein</fullName>
    </submittedName>
</protein>
<feature type="region of interest" description="Disordered" evidence="1">
    <location>
        <begin position="331"/>
        <end position="355"/>
    </location>
</feature>
<feature type="compositionally biased region" description="Basic residues" evidence="1">
    <location>
        <begin position="340"/>
        <end position="355"/>
    </location>
</feature>
<feature type="non-terminal residue" evidence="2">
    <location>
        <position position="1"/>
    </location>
</feature>
<reference evidence="3" key="1">
    <citation type="journal article" date="2011" name="Science">
        <title>The plant cell wall-decomposing machinery underlies the functional diversity of forest fungi.</title>
        <authorList>
            <person name="Eastwood D.C."/>
            <person name="Floudas D."/>
            <person name="Binder M."/>
            <person name="Majcherczyk A."/>
            <person name="Schneider P."/>
            <person name="Aerts A."/>
            <person name="Asiegbu F.O."/>
            <person name="Baker S.E."/>
            <person name="Barry K."/>
            <person name="Bendiksby M."/>
            <person name="Blumentritt M."/>
            <person name="Coutinho P.M."/>
            <person name="Cullen D."/>
            <person name="de Vries R.P."/>
            <person name="Gathman A."/>
            <person name="Goodell B."/>
            <person name="Henrissat B."/>
            <person name="Ihrmark K."/>
            <person name="Kauserud H."/>
            <person name="Kohler A."/>
            <person name="LaButti K."/>
            <person name="Lapidus A."/>
            <person name="Lavin J.L."/>
            <person name="Lee Y.-H."/>
            <person name="Lindquist E."/>
            <person name="Lilly W."/>
            <person name="Lucas S."/>
            <person name="Morin E."/>
            <person name="Murat C."/>
            <person name="Oguiza J.A."/>
            <person name="Park J."/>
            <person name="Pisabarro A.G."/>
            <person name="Riley R."/>
            <person name="Rosling A."/>
            <person name="Salamov A."/>
            <person name="Schmidt O."/>
            <person name="Schmutz J."/>
            <person name="Skrede I."/>
            <person name="Stenlid J."/>
            <person name="Wiebenga A."/>
            <person name="Xie X."/>
            <person name="Kuees U."/>
            <person name="Hibbett D.S."/>
            <person name="Hoffmeister D."/>
            <person name="Hoegberg N."/>
            <person name="Martin F."/>
            <person name="Grigoriev I.V."/>
            <person name="Watkinson S.C."/>
        </authorList>
    </citation>
    <scope>NUCLEOTIDE SEQUENCE [LARGE SCALE GENOMIC DNA]</scope>
    <source>
        <strain evidence="3">strain S7.3</strain>
    </source>
</reference>
<evidence type="ECO:0000313" key="2">
    <source>
        <dbReference type="EMBL" id="EGN96036.1"/>
    </source>
</evidence>
<dbReference type="OMA" id="SWAFNIR"/>
<dbReference type="InParanoid" id="F8Q5Z8"/>
<gene>
    <name evidence="2" type="ORF">SERLA73DRAFT_59238</name>
</gene>
<dbReference type="EMBL" id="GL945484">
    <property type="protein sequence ID" value="EGN96036.1"/>
    <property type="molecule type" value="Genomic_DNA"/>
</dbReference>
<proteinExistence type="predicted"/>
<evidence type="ECO:0000313" key="3">
    <source>
        <dbReference type="Proteomes" id="UP000008063"/>
    </source>
</evidence>
<dbReference type="OrthoDB" id="3223825at2759"/>
<evidence type="ECO:0000256" key="1">
    <source>
        <dbReference type="SAM" id="MobiDB-lite"/>
    </source>
</evidence>
<sequence>TTWAGRNPKRPIQVPRPAARELTKAEQASRAIAAKEKKVMKQQIKDDIDEYLQDQLYLVALAAKHNVTLDYMKKQVSSEMNYKTTCAPNIYNVIVYAKSLEINIAMYIKNLKELQNIASKTTNSSDLNQEEREELCNHFLEQCKVKITGSHANNTAVARDMMLTAERIGREFDNLALRTGAYGCFFLTCGHIYNTGTTTWYGSDNLMDFWEDIIGRDPDELAMLFEQWACSQNQNNLANCRQQCTRLCGSGLRNLLKRKTKMVYKQYDQSIVATHGVKIIGWPEDVPFVNPSAIGTMAEIHKLQDAWKTGTCHWVKLSSAQLQEHKKQLDARLRSGEVTRKKRKKHSDAGLPRKRCQVARCDENEGIEQGGSRVPNTQG</sequence>
<organism evidence="3">
    <name type="scientific">Serpula lacrymans var. lacrymans (strain S7.3)</name>
    <name type="common">Dry rot fungus</name>
    <dbReference type="NCBI Taxonomy" id="936435"/>
    <lineage>
        <taxon>Eukaryota</taxon>
        <taxon>Fungi</taxon>
        <taxon>Dikarya</taxon>
        <taxon>Basidiomycota</taxon>
        <taxon>Agaricomycotina</taxon>
        <taxon>Agaricomycetes</taxon>
        <taxon>Agaricomycetidae</taxon>
        <taxon>Boletales</taxon>
        <taxon>Coniophorineae</taxon>
        <taxon>Serpulaceae</taxon>
        <taxon>Serpula</taxon>
    </lineage>
</organism>
<dbReference type="AlphaFoldDB" id="F8Q5Z8"/>
<name>F8Q5Z8_SERL3</name>